<dbReference type="Proteomes" id="UP000596661">
    <property type="component" value="Chromosome 8"/>
</dbReference>
<evidence type="ECO:0000313" key="2">
    <source>
        <dbReference type="EnsemblPlants" id="cds.evm.model.08.1495"/>
    </source>
</evidence>
<dbReference type="Gramene" id="evm.model.08.1495">
    <property type="protein sequence ID" value="cds.evm.model.08.1495"/>
    <property type="gene ID" value="evm.TU.08.1495"/>
</dbReference>
<name>A0A803Q8V5_CANSA</name>
<dbReference type="EnsemblPlants" id="evm.model.08.1495">
    <property type="protein sequence ID" value="cds.evm.model.08.1495"/>
    <property type="gene ID" value="evm.TU.08.1495"/>
</dbReference>
<sequence length="138" mass="15465">MQEILIVMKRAMENASIQVDSYAVPSVQKGSEIEPSQPKEGQKQKCREPSPIRYPLGKPATKENPTVVLKRNNKAKDPRAVHFDLLKGKGPQGIGFPREKLAPKIEEIEGACPYIKSQENQRVLPEGILYRSKIEAQC</sequence>
<keyword evidence="3" id="KW-1185">Reference proteome</keyword>
<dbReference type="EMBL" id="UZAU01000713">
    <property type="status" value="NOT_ANNOTATED_CDS"/>
    <property type="molecule type" value="Genomic_DNA"/>
</dbReference>
<protein>
    <submittedName>
        <fullName evidence="2">Uncharacterized protein</fullName>
    </submittedName>
</protein>
<reference evidence="2" key="1">
    <citation type="submission" date="2018-11" db="EMBL/GenBank/DDBJ databases">
        <authorList>
            <person name="Grassa J C."/>
        </authorList>
    </citation>
    <scope>NUCLEOTIDE SEQUENCE [LARGE SCALE GENOMIC DNA]</scope>
</reference>
<feature type="region of interest" description="Disordered" evidence="1">
    <location>
        <begin position="25"/>
        <end position="62"/>
    </location>
</feature>
<dbReference type="AlphaFoldDB" id="A0A803Q8V5"/>
<evidence type="ECO:0000256" key="1">
    <source>
        <dbReference type="SAM" id="MobiDB-lite"/>
    </source>
</evidence>
<reference evidence="2" key="2">
    <citation type="submission" date="2021-03" db="UniProtKB">
        <authorList>
            <consortium name="EnsemblPlants"/>
        </authorList>
    </citation>
    <scope>IDENTIFICATION</scope>
</reference>
<feature type="compositionally biased region" description="Basic and acidic residues" evidence="1">
    <location>
        <begin position="40"/>
        <end position="50"/>
    </location>
</feature>
<organism evidence="2 3">
    <name type="scientific">Cannabis sativa</name>
    <name type="common">Hemp</name>
    <name type="synonym">Marijuana</name>
    <dbReference type="NCBI Taxonomy" id="3483"/>
    <lineage>
        <taxon>Eukaryota</taxon>
        <taxon>Viridiplantae</taxon>
        <taxon>Streptophyta</taxon>
        <taxon>Embryophyta</taxon>
        <taxon>Tracheophyta</taxon>
        <taxon>Spermatophyta</taxon>
        <taxon>Magnoliopsida</taxon>
        <taxon>eudicotyledons</taxon>
        <taxon>Gunneridae</taxon>
        <taxon>Pentapetalae</taxon>
        <taxon>rosids</taxon>
        <taxon>fabids</taxon>
        <taxon>Rosales</taxon>
        <taxon>Cannabaceae</taxon>
        <taxon>Cannabis</taxon>
    </lineage>
</organism>
<proteinExistence type="predicted"/>
<accession>A0A803Q8V5</accession>
<evidence type="ECO:0000313" key="3">
    <source>
        <dbReference type="Proteomes" id="UP000596661"/>
    </source>
</evidence>